<reference evidence="1 2" key="1">
    <citation type="journal article" date="2013" name="Curr. Biol.">
        <title>The Genome of the Foraminiferan Reticulomyxa filosa.</title>
        <authorList>
            <person name="Glockner G."/>
            <person name="Hulsmann N."/>
            <person name="Schleicher M."/>
            <person name="Noegel A.A."/>
            <person name="Eichinger L."/>
            <person name="Gallinger C."/>
            <person name="Pawlowski J."/>
            <person name="Sierra R."/>
            <person name="Euteneuer U."/>
            <person name="Pillet L."/>
            <person name="Moustafa A."/>
            <person name="Platzer M."/>
            <person name="Groth M."/>
            <person name="Szafranski K."/>
            <person name="Schliwa M."/>
        </authorList>
    </citation>
    <scope>NUCLEOTIDE SEQUENCE [LARGE SCALE GENOMIC DNA]</scope>
</reference>
<feature type="non-terminal residue" evidence="1">
    <location>
        <position position="1"/>
    </location>
</feature>
<dbReference type="EMBL" id="ASPP01018758">
    <property type="protein sequence ID" value="ETO15837.1"/>
    <property type="molecule type" value="Genomic_DNA"/>
</dbReference>
<evidence type="ECO:0000313" key="2">
    <source>
        <dbReference type="Proteomes" id="UP000023152"/>
    </source>
</evidence>
<comment type="caution">
    <text evidence="1">The sequence shown here is derived from an EMBL/GenBank/DDBJ whole genome shotgun (WGS) entry which is preliminary data.</text>
</comment>
<keyword evidence="2" id="KW-1185">Reference proteome</keyword>
<dbReference type="AlphaFoldDB" id="X6MQW9"/>
<sequence>KRREQGTQNQKKQALKKIEISFSEADEPIPEFRKMKTTMDLERTRQGNRYSGKYSNKLPFIFSKPKPRQRLSLQDVTPHTEKRYMALGAATLAHGYEHESQQKARNRVHNELHTKVRGRASIDGPRTAVLFRSLRKISEGTEVSFFFYLLIKCYNNNNNNNNNNKANANANLACQTEISRR</sequence>
<accession>X6MQW9</accession>
<organism evidence="1 2">
    <name type="scientific">Reticulomyxa filosa</name>
    <dbReference type="NCBI Taxonomy" id="46433"/>
    <lineage>
        <taxon>Eukaryota</taxon>
        <taxon>Sar</taxon>
        <taxon>Rhizaria</taxon>
        <taxon>Retaria</taxon>
        <taxon>Foraminifera</taxon>
        <taxon>Monothalamids</taxon>
        <taxon>Reticulomyxidae</taxon>
        <taxon>Reticulomyxa</taxon>
    </lineage>
</organism>
<dbReference type="Proteomes" id="UP000023152">
    <property type="component" value="Unassembled WGS sequence"/>
</dbReference>
<name>X6MQW9_RETFI</name>
<protein>
    <submittedName>
        <fullName evidence="1">Uncharacterized protein</fullName>
    </submittedName>
</protein>
<proteinExistence type="predicted"/>
<evidence type="ECO:0000313" key="1">
    <source>
        <dbReference type="EMBL" id="ETO15837.1"/>
    </source>
</evidence>
<gene>
    <name evidence="1" type="ORF">RFI_21525</name>
</gene>